<feature type="region of interest" description="Disordered" evidence="1">
    <location>
        <begin position="49"/>
        <end position="81"/>
    </location>
</feature>
<gene>
    <name evidence="2" type="ORF">RCL2_000967000</name>
</gene>
<evidence type="ECO:0000313" key="2">
    <source>
        <dbReference type="EMBL" id="GES82462.1"/>
    </source>
</evidence>
<reference evidence="2" key="1">
    <citation type="submission" date="2019-10" db="EMBL/GenBank/DDBJ databases">
        <title>Conservation and host-specific expression of non-tandemly repeated heterogenous ribosome RNA gene in arbuscular mycorrhizal fungi.</title>
        <authorList>
            <person name="Maeda T."/>
            <person name="Kobayashi Y."/>
            <person name="Nakagawa T."/>
            <person name="Ezawa T."/>
            <person name="Yamaguchi K."/>
            <person name="Bino T."/>
            <person name="Nishimoto Y."/>
            <person name="Shigenobu S."/>
            <person name="Kawaguchi M."/>
        </authorList>
    </citation>
    <scope>NUCLEOTIDE SEQUENCE</scope>
    <source>
        <strain evidence="2">HR1</strain>
    </source>
</reference>
<organism evidence="2 3">
    <name type="scientific">Rhizophagus clarus</name>
    <dbReference type="NCBI Taxonomy" id="94130"/>
    <lineage>
        <taxon>Eukaryota</taxon>
        <taxon>Fungi</taxon>
        <taxon>Fungi incertae sedis</taxon>
        <taxon>Mucoromycota</taxon>
        <taxon>Glomeromycotina</taxon>
        <taxon>Glomeromycetes</taxon>
        <taxon>Glomerales</taxon>
        <taxon>Glomeraceae</taxon>
        <taxon>Rhizophagus</taxon>
    </lineage>
</organism>
<dbReference type="EMBL" id="BLAL01000060">
    <property type="protein sequence ID" value="GES82462.1"/>
    <property type="molecule type" value="Genomic_DNA"/>
</dbReference>
<sequence length="305" mass="35211">MARKKRGSSVITHKNILLIIDLLKDSNAVISSTSAITIGEALERHLLDNDDTLPNLEDYTPNDDEYSNDDDHDDDDDDNMIHLNNKRKIKDTEKEKDIQKRIRNSRCAQKVNEMYTDWKATGFGGHSESDTKWLEDTINQAISTISEKIKYPSEECHMNVCYDALSDANNEEFQNKIKRGGWKHFYNRHIHSLAQRLSRQARSNIVQLTSDEEKKFKNSDITRECYTKLNKPVDANDDPHYTYLNLIIDHVFTNPKTEKNSIAFGMAVALNYLDSSKGVNMVPSEVVERMNFFLDKMQVSKRESL</sequence>
<evidence type="ECO:0000313" key="3">
    <source>
        <dbReference type="Proteomes" id="UP000615446"/>
    </source>
</evidence>
<dbReference type="Proteomes" id="UP000615446">
    <property type="component" value="Unassembled WGS sequence"/>
</dbReference>
<dbReference type="AlphaFoldDB" id="A0A8H3QKH2"/>
<evidence type="ECO:0000256" key="1">
    <source>
        <dbReference type="SAM" id="MobiDB-lite"/>
    </source>
</evidence>
<name>A0A8H3QKH2_9GLOM</name>
<proteinExistence type="predicted"/>
<dbReference type="OrthoDB" id="2362532at2759"/>
<feature type="compositionally biased region" description="Acidic residues" evidence="1">
    <location>
        <begin position="60"/>
        <end position="78"/>
    </location>
</feature>
<protein>
    <submittedName>
        <fullName evidence="2">Uncharacterized protein</fullName>
    </submittedName>
</protein>
<accession>A0A8H3QKH2</accession>
<comment type="caution">
    <text evidence="2">The sequence shown here is derived from an EMBL/GenBank/DDBJ whole genome shotgun (WGS) entry which is preliminary data.</text>
</comment>